<dbReference type="InterPro" id="IPR009073">
    <property type="entry name" value="HscB_oligo_C"/>
</dbReference>
<dbReference type="GO" id="GO:0001671">
    <property type="term" value="F:ATPase activator activity"/>
    <property type="evidence" value="ECO:0007669"/>
    <property type="project" value="InterPro"/>
</dbReference>
<dbReference type="SUPFAM" id="SSF46565">
    <property type="entry name" value="Chaperone J-domain"/>
    <property type="match status" value="1"/>
</dbReference>
<dbReference type="Proteomes" id="UP000078228">
    <property type="component" value="Unassembled WGS sequence"/>
</dbReference>
<comment type="similarity">
    <text evidence="1">Belongs to the HscB family.</text>
</comment>
<dbReference type="PANTHER" id="PTHR14021">
    <property type="entry name" value="IRON-SULFUR CLUSTER CO-CHAPERONE PROTEIN HSCB"/>
    <property type="match status" value="1"/>
</dbReference>
<dbReference type="SMART" id="SM00271">
    <property type="entry name" value="DnaJ"/>
    <property type="match status" value="1"/>
</dbReference>
<name>A0A198UU72_MORCA</name>
<dbReference type="SUPFAM" id="SSF47144">
    <property type="entry name" value="HSC20 (HSCB), C-terminal oligomerisation domain"/>
    <property type="match status" value="1"/>
</dbReference>
<comment type="function">
    <text evidence="3">Co-chaperone involved in the maturation of iron-sulfur cluster-containing proteins. Seems to help targeting proteins to be folded toward HscA.</text>
</comment>
<protein>
    <submittedName>
        <fullName evidence="5">Chaperone protein HscB</fullName>
    </submittedName>
</protein>
<dbReference type="InterPro" id="IPR036386">
    <property type="entry name" value="HscB_C_sf"/>
</dbReference>
<dbReference type="GO" id="GO:0044571">
    <property type="term" value="P:[2Fe-2S] cluster assembly"/>
    <property type="evidence" value="ECO:0007669"/>
    <property type="project" value="InterPro"/>
</dbReference>
<dbReference type="PROSITE" id="PS50076">
    <property type="entry name" value="DNAJ_2"/>
    <property type="match status" value="1"/>
</dbReference>
<dbReference type="PANTHER" id="PTHR14021:SF15">
    <property type="entry name" value="IRON-SULFUR CLUSTER CO-CHAPERONE PROTEIN HSCB"/>
    <property type="match status" value="1"/>
</dbReference>
<sequence>MRLRRVIHCLTANFDKELMMSEANFFGLFGLPIEFEIDKNALKSALLSLQKQHHPDRVDANKTSTNQASLINHAYQILFHDDSRAAYMLELSDQTVDLSQSIDDWDFLDEMMDLRIRLDATSDRSALDQISSQVQALSKDQSTRFVQNYQNQAWAEAMDATRKLQFLGKLLVDVDAKVTDSLSQSNDDDDLYV</sequence>
<dbReference type="Gene3D" id="1.10.287.110">
    <property type="entry name" value="DnaJ domain"/>
    <property type="match status" value="1"/>
</dbReference>
<evidence type="ECO:0000313" key="7">
    <source>
        <dbReference type="Proteomes" id="UP000078228"/>
    </source>
</evidence>
<reference evidence="7 8" key="1">
    <citation type="journal article" date="2016" name="Genome Biol. Evol.">
        <title>Comparative Genomic Analyses of the Moraxella catarrhalis Serosensitive and Seroresistant Lineages Demonstrate Their Independent Evolution.</title>
        <authorList>
            <person name="Earl J.P."/>
            <person name="de Vries S.P."/>
            <person name="Ahmed A."/>
            <person name="Powell E."/>
            <person name="Schultz M.P."/>
            <person name="Hermans P.W."/>
            <person name="Hill D.J."/>
            <person name="Zhou Z."/>
            <person name="Constantinidou C.I."/>
            <person name="Hu F.Z."/>
            <person name="Bootsma H.J."/>
            <person name="Ehrlich G.D."/>
        </authorList>
    </citation>
    <scope>NUCLEOTIDE SEQUENCE [LARGE SCALE GENOMIC DNA]</scope>
    <source>
        <strain evidence="5 7">Z7542</strain>
        <strain evidence="6 8">Z7574</strain>
    </source>
</reference>
<comment type="caution">
    <text evidence="5">The sequence shown here is derived from an EMBL/GenBank/DDBJ whole genome shotgun (WGS) entry which is preliminary data.</text>
</comment>
<dbReference type="Pfam" id="PF07743">
    <property type="entry name" value="HSCB_C"/>
    <property type="match status" value="1"/>
</dbReference>
<evidence type="ECO:0000256" key="3">
    <source>
        <dbReference type="ARBA" id="ARBA00025596"/>
    </source>
</evidence>
<dbReference type="NCBIfam" id="TIGR00714">
    <property type="entry name" value="hscB"/>
    <property type="match status" value="1"/>
</dbReference>
<dbReference type="Gene3D" id="1.20.1280.20">
    <property type="entry name" value="HscB, C-terminal domain"/>
    <property type="match status" value="1"/>
</dbReference>
<keyword evidence="2" id="KW-0143">Chaperone</keyword>
<dbReference type="EMBL" id="LXHC01000011">
    <property type="protein sequence ID" value="OAU96979.1"/>
    <property type="molecule type" value="Genomic_DNA"/>
</dbReference>
<dbReference type="PATRIC" id="fig|480.236.peg.328"/>
<dbReference type="InterPro" id="IPR004640">
    <property type="entry name" value="HscB"/>
</dbReference>
<evidence type="ECO:0000256" key="1">
    <source>
        <dbReference type="ARBA" id="ARBA00010476"/>
    </source>
</evidence>
<proteinExistence type="inferred from homology"/>
<accession>A0A198UU72</accession>
<dbReference type="InterPro" id="IPR001623">
    <property type="entry name" value="DnaJ_domain"/>
</dbReference>
<dbReference type="EMBL" id="LXHE01000016">
    <property type="protein sequence ID" value="OAV00064.1"/>
    <property type="molecule type" value="Genomic_DNA"/>
</dbReference>
<evidence type="ECO:0000256" key="2">
    <source>
        <dbReference type="ARBA" id="ARBA00023186"/>
    </source>
</evidence>
<gene>
    <name evidence="6" type="ORF">AO382_1661</name>
    <name evidence="5" type="ORF">AO384_0788</name>
</gene>
<organism evidence="5 7">
    <name type="scientific">Moraxella catarrhalis</name>
    <name type="common">Branhamella catarrhalis</name>
    <dbReference type="NCBI Taxonomy" id="480"/>
    <lineage>
        <taxon>Bacteria</taxon>
        <taxon>Pseudomonadati</taxon>
        <taxon>Pseudomonadota</taxon>
        <taxon>Gammaproteobacteria</taxon>
        <taxon>Moraxellales</taxon>
        <taxon>Moraxellaceae</taxon>
        <taxon>Moraxella</taxon>
    </lineage>
</organism>
<dbReference type="InterPro" id="IPR036869">
    <property type="entry name" value="J_dom_sf"/>
</dbReference>
<keyword evidence="7" id="KW-1185">Reference proteome</keyword>
<evidence type="ECO:0000313" key="6">
    <source>
        <dbReference type="EMBL" id="OAV00064.1"/>
    </source>
</evidence>
<dbReference type="AlphaFoldDB" id="A0A198UU72"/>
<feature type="domain" description="J" evidence="4">
    <location>
        <begin position="24"/>
        <end position="91"/>
    </location>
</feature>
<dbReference type="Pfam" id="PF00226">
    <property type="entry name" value="DnaJ"/>
    <property type="match status" value="1"/>
</dbReference>
<evidence type="ECO:0000259" key="4">
    <source>
        <dbReference type="PROSITE" id="PS50076"/>
    </source>
</evidence>
<dbReference type="GO" id="GO:0051087">
    <property type="term" value="F:protein-folding chaperone binding"/>
    <property type="evidence" value="ECO:0007669"/>
    <property type="project" value="InterPro"/>
</dbReference>
<dbReference type="GO" id="GO:0051259">
    <property type="term" value="P:protein complex oligomerization"/>
    <property type="evidence" value="ECO:0007669"/>
    <property type="project" value="InterPro"/>
</dbReference>
<evidence type="ECO:0000313" key="8">
    <source>
        <dbReference type="Proteomes" id="UP000078446"/>
    </source>
</evidence>
<dbReference type="CDD" id="cd06257">
    <property type="entry name" value="DnaJ"/>
    <property type="match status" value="1"/>
</dbReference>
<dbReference type="Proteomes" id="UP000078446">
    <property type="component" value="Unassembled WGS sequence"/>
</dbReference>
<evidence type="ECO:0000313" key="5">
    <source>
        <dbReference type="EMBL" id="OAU96979.1"/>
    </source>
</evidence>